<dbReference type="Gene3D" id="3.60.10.10">
    <property type="entry name" value="Endonuclease/exonuclease/phosphatase"/>
    <property type="match status" value="1"/>
</dbReference>
<keyword evidence="3" id="KW-1185">Reference proteome</keyword>
<dbReference type="Pfam" id="PF14529">
    <property type="entry name" value="Exo_endo_phos_2"/>
    <property type="match status" value="1"/>
</dbReference>
<gene>
    <name evidence="2" type="ORF">CEUTPL_LOCUS316</name>
</gene>
<dbReference type="EMBL" id="OU892277">
    <property type="protein sequence ID" value="CAG9759568.1"/>
    <property type="molecule type" value="Genomic_DNA"/>
</dbReference>
<proteinExistence type="predicted"/>
<evidence type="ECO:0000313" key="2">
    <source>
        <dbReference type="EMBL" id="CAG9759568.1"/>
    </source>
</evidence>
<dbReference type="AlphaFoldDB" id="A0A9N9MCQ8"/>
<dbReference type="GO" id="GO:0003824">
    <property type="term" value="F:catalytic activity"/>
    <property type="evidence" value="ECO:0007669"/>
    <property type="project" value="InterPro"/>
</dbReference>
<name>A0A9N9MCQ8_9CUCU</name>
<dbReference type="InterPro" id="IPR005135">
    <property type="entry name" value="Endo/exonuclease/phosphatase"/>
</dbReference>
<organism evidence="2 3">
    <name type="scientific">Ceutorhynchus assimilis</name>
    <name type="common">cabbage seed weevil</name>
    <dbReference type="NCBI Taxonomy" id="467358"/>
    <lineage>
        <taxon>Eukaryota</taxon>
        <taxon>Metazoa</taxon>
        <taxon>Ecdysozoa</taxon>
        <taxon>Arthropoda</taxon>
        <taxon>Hexapoda</taxon>
        <taxon>Insecta</taxon>
        <taxon>Pterygota</taxon>
        <taxon>Neoptera</taxon>
        <taxon>Endopterygota</taxon>
        <taxon>Coleoptera</taxon>
        <taxon>Polyphaga</taxon>
        <taxon>Cucujiformia</taxon>
        <taxon>Curculionidae</taxon>
        <taxon>Ceutorhynchinae</taxon>
        <taxon>Ceutorhynchus</taxon>
    </lineage>
</organism>
<evidence type="ECO:0000313" key="3">
    <source>
        <dbReference type="Proteomes" id="UP001152799"/>
    </source>
</evidence>
<reference evidence="2" key="1">
    <citation type="submission" date="2022-01" db="EMBL/GenBank/DDBJ databases">
        <authorList>
            <person name="King R."/>
        </authorList>
    </citation>
    <scope>NUCLEOTIDE SEQUENCE</scope>
</reference>
<dbReference type="SUPFAM" id="SSF56219">
    <property type="entry name" value="DNase I-like"/>
    <property type="match status" value="1"/>
</dbReference>
<sequence length="387" mass="45617">MSVQLLPNILSSILSLGNQRELILLGDLNARAGRSRESDIVGRYGEETQNNNGLRLIELCEQYKLKILNGFFNHKDIHRYTWHQDTRGLKSIIDYVIIKQETNWQIRDTRVYRGIECSSDHYLLATKTRIKFNRDTQDINTSDHTDKIDQSRYKIEGLREPRITIQNRIDQKLNDHYLTAETSELYEHVTQSIHKAAAEALGYEDTNARKNHYLTWSAQLEEQKNIKQQAYYNKWLATKDDNDYNTYKRHLREFKNLIQTNKNETWERKCKEVECYMGGTRSSEAWNLIRSLRKDISTKTNIQPIQMGQWKKHYETALKEDREEYLIDPEAPYIVEGEYIEINKSMLIKAIKHMKNNKAPGPEGIPAELLKNGSQKLLIYLKELFTR</sequence>
<dbReference type="InterPro" id="IPR036691">
    <property type="entry name" value="Endo/exonu/phosph_ase_sf"/>
</dbReference>
<protein>
    <recommendedName>
        <fullName evidence="1">Endonuclease/exonuclease/phosphatase domain-containing protein</fullName>
    </recommendedName>
</protein>
<accession>A0A9N9MCQ8</accession>
<evidence type="ECO:0000259" key="1">
    <source>
        <dbReference type="Pfam" id="PF14529"/>
    </source>
</evidence>
<feature type="domain" description="Endonuclease/exonuclease/phosphatase" evidence="1">
    <location>
        <begin position="9"/>
        <end position="123"/>
    </location>
</feature>
<dbReference type="OrthoDB" id="6764733at2759"/>
<dbReference type="Proteomes" id="UP001152799">
    <property type="component" value="Chromosome 1"/>
</dbReference>